<organism evidence="2 3">
    <name type="scientific">Stenotrophomonas maltophilia</name>
    <name type="common">Pseudomonas maltophilia</name>
    <name type="synonym">Xanthomonas maltophilia</name>
    <dbReference type="NCBI Taxonomy" id="40324"/>
    <lineage>
        <taxon>Bacteria</taxon>
        <taxon>Pseudomonadati</taxon>
        <taxon>Pseudomonadota</taxon>
        <taxon>Gammaproteobacteria</taxon>
        <taxon>Lysobacterales</taxon>
        <taxon>Lysobacteraceae</taxon>
        <taxon>Stenotrophomonas</taxon>
        <taxon>Stenotrophomonas maltophilia group</taxon>
    </lineage>
</organism>
<dbReference type="AlphaFoldDB" id="A0A7V8FF51"/>
<gene>
    <name evidence="2" type="ORF">GAK31_03238</name>
</gene>
<comment type="caution">
    <text evidence="2">The sequence shown here is derived from an EMBL/GenBank/DDBJ whole genome shotgun (WGS) entry which is preliminary data.</text>
</comment>
<dbReference type="Pfam" id="PF13391">
    <property type="entry name" value="HNH_2"/>
    <property type="match status" value="1"/>
</dbReference>
<reference evidence="3" key="1">
    <citation type="journal article" date="2020" name="MBio">
        <title>Horizontal gene transfer to a defensive symbiont with a reduced genome amongst a multipartite beetle microbiome.</title>
        <authorList>
            <person name="Waterworth S.C."/>
            <person name="Florez L.V."/>
            <person name="Rees E.R."/>
            <person name="Hertweck C."/>
            <person name="Kaltenpoth M."/>
            <person name="Kwan J.C."/>
        </authorList>
    </citation>
    <scope>NUCLEOTIDE SEQUENCE [LARGE SCALE GENOMIC DNA]</scope>
</reference>
<dbReference type="InterPro" id="IPR003615">
    <property type="entry name" value="HNH_nuc"/>
</dbReference>
<name>A0A7V8FF51_STEMA</name>
<accession>A0A7V8FF51</accession>
<sequence length="304" mass="34567">MKYWWVNQKQTFECAVKAGYLWSPKSSAEGRNNPFYDHMTQVRPGDVVFAFADRLIKAIAIVNGDHYSKDRPEEFNSTDNTWRNDGWAVPVEYTAVEKPLMVRNFMHRIGPLLPPKYSPLQANGNANQAYLFPVPDPMGIELLTLLNIDPADLSEWQEDVRESSTEDAIRNDGSLTETEKEQLIKARRGQGIFRKNVNGVEKACRVTGTADPGFLIASHIKPWAKSDNHERLDGSNGLMLAPHIDRLFDRGYISFHDNGALILSAALPDSVRVNWGLEQKRPLTPFSAKQAKYLKYHRDELLRQ</sequence>
<evidence type="ECO:0000259" key="1">
    <source>
        <dbReference type="Pfam" id="PF13391"/>
    </source>
</evidence>
<protein>
    <recommendedName>
        <fullName evidence="1">HNH nuclease domain-containing protein</fullName>
    </recommendedName>
</protein>
<evidence type="ECO:0000313" key="3">
    <source>
        <dbReference type="Proteomes" id="UP000487117"/>
    </source>
</evidence>
<proteinExistence type="predicted"/>
<dbReference type="EMBL" id="WNDS01000004">
    <property type="protein sequence ID" value="KAF1014214.1"/>
    <property type="molecule type" value="Genomic_DNA"/>
</dbReference>
<evidence type="ECO:0000313" key="2">
    <source>
        <dbReference type="EMBL" id="KAF1014214.1"/>
    </source>
</evidence>
<dbReference type="Proteomes" id="UP000487117">
    <property type="component" value="Unassembled WGS sequence"/>
</dbReference>
<feature type="domain" description="HNH nuclease" evidence="1">
    <location>
        <begin position="204"/>
        <end position="256"/>
    </location>
</feature>